<dbReference type="Proteomes" id="UP001605036">
    <property type="component" value="Unassembled WGS sequence"/>
</dbReference>
<name>A0ABD1YL23_9MARC</name>
<evidence type="ECO:0000313" key="2">
    <source>
        <dbReference type="EMBL" id="KAL2631124.1"/>
    </source>
</evidence>
<reference evidence="2 3" key="1">
    <citation type="submission" date="2024-09" db="EMBL/GenBank/DDBJ databases">
        <title>Chromosome-scale assembly of Riccia fluitans.</title>
        <authorList>
            <person name="Paukszto L."/>
            <person name="Sawicki J."/>
            <person name="Karawczyk K."/>
            <person name="Piernik-Szablinska J."/>
            <person name="Szczecinska M."/>
            <person name="Mazdziarz M."/>
        </authorList>
    </citation>
    <scope>NUCLEOTIDE SEQUENCE [LARGE SCALE GENOMIC DNA]</scope>
    <source>
        <strain evidence="2">Rf_01</strain>
        <tissue evidence="2">Aerial parts of the thallus</tissue>
    </source>
</reference>
<comment type="caution">
    <text evidence="2">The sequence shown here is derived from an EMBL/GenBank/DDBJ whole genome shotgun (WGS) entry which is preliminary data.</text>
</comment>
<dbReference type="EMBL" id="JBHFFA010000004">
    <property type="protein sequence ID" value="KAL2631124.1"/>
    <property type="molecule type" value="Genomic_DNA"/>
</dbReference>
<feature type="region of interest" description="Disordered" evidence="1">
    <location>
        <begin position="48"/>
        <end position="111"/>
    </location>
</feature>
<keyword evidence="3" id="KW-1185">Reference proteome</keyword>
<evidence type="ECO:0000256" key="1">
    <source>
        <dbReference type="SAM" id="MobiDB-lite"/>
    </source>
</evidence>
<gene>
    <name evidence="2" type="ORF">R1flu_015810</name>
</gene>
<proteinExistence type="predicted"/>
<protein>
    <submittedName>
        <fullName evidence="2">Uncharacterized protein</fullName>
    </submittedName>
</protein>
<accession>A0ABD1YL23</accession>
<evidence type="ECO:0000313" key="3">
    <source>
        <dbReference type="Proteomes" id="UP001605036"/>
    </source>
</evidence>
<feature type="compositionally biased region" description="Basic residues" evidence="1">
    <location>
        <begin position="65"/>
        <end position="75"/>
    </location>
</feature>
<dbReference type="AlphaFoldDB" id="A0ABD1YL23"/>
<feature type="compositionally biased region" description="Low complexity" evidence="1">
    <location>
        <begin position="84"/>
        <end position="99"/>
    </location>
</feature>
<organism evidence="2 3">
    <name type="scientific">Riccia fluitans</name>
    <dbReference type="NCBI Taxonomy" id="41844"/>
    <lineage>
        <taxon>Eukaryota</taxon>
        <taxon>Viridiplantae</taxon>
        <taxon>Streptophyta</taxon>
        <taxon>Embryophyta</taxon>
        <taxon>Marchantiophyta</taxon>
        <taxon>Marchantiopsida</taxon>
        <taxon>Marchantiidae</taxon>
        <taxon>Marchantiales</taxon>
        <taxon>Ricciaceae</taxon>
        <taxon>Riccia</taxon>
    </lineage>
</organism>
<sequence>MDPSCFETRVHVGPNSLGLNDESGRIDRTRVHMDSSHFGTQVRVNPVEGSTKWTRPPVHSVHPGGSKRIRSRRPILGRIDPNPRENNPLEFNPPEENNPLVSDRITSVSNT</sequence>